<name>A0ABP8GNY4_9SPHI</name>
<sequence>MKTSKILLLLAAAAFVSLFLGQTFASFFGNTAYALPIAGVVFVTCFIPKTNHLALFEVTPDLSALTTAFVKFGGKILRKHVNELELGDGVTIYRGVKVPVAMTKLSAKGNPRPYRENDDTTGNGAKFTDRTLTVYQSKWDFDVDPEQFRNKYLNDVTGAPFYQYILDQVGTEYMAAINDSVLFNGVYNATGTTAAAIANGWNTLFKALVTATTLVPKVVGAITGANAVTKVETFASAQPAWWRKKGFVIKCSYATFDAYKTHYRTLNGFGFQPRANGEYYLDGFKDVRLQPVSWIPNDGLLGVVYDALAFGTDGDRIQVAASTRRNIIEVRLMMPVGLEIEDIDCISVSDNLVA</sequence>
<reference evidence="3" key="1">
    <citation type="journal article" date="2019" name="Int. J. Syst. Evol. Microbiol.">
        <title>The Global Catalogue of Microorganisms (GCM) 10K type strain sequencing project: providing services to taxonomists for standard genome sequencing and annotation.</title>
        <authorList>
            <consortium name="The Broad Institute Genomics Platform"/>
            <consortium name="The Broad Institute Genome Sequencing Center for Infectious Disease"/>
            <person name="Wu L."/>
            <person name="Ma J."/>
        </authorList>
    </citation>
    <scope>NUCLEOTIDE SEQUENCE [LARGE SCALE GENOMIC DNA]</scope>
    <source>
        <strain evidence="3">JCM 17705</strain>
    </source>
</reference>
<evidence type="ECO:0000256" key="1">
    <source>
        <dbReference type="SAM" id="SignalP"/>
    </source>
</evidence>
<evidence type="ECO:0000313" key="3">
    <source>
        <dbReference type="Proteomes" id="UP001500582"/>
    </source>
</evidence>
<feature type="chain" id="PRO_5046772851" evidence="1">
    <location>
        <begin position="26"/>
        <end position="354"/>
    </location>
</feature>
<organism evidence="2 3">
    <name type="scientific">Mucilaginibacter gynuensis</name>
    <dbReference type="NCBI Taxonomy" id="1302236"/>
    <lineage>
        <taxon>Bacteria</taxon>
        <taxon>Pseudomonadati</taxon>
        <taxon>Bacteroidota</taxon>
        <taxon>Sphingobacteriia</taxon>
        <taxon>Sphingobacteriales</taxon>
        <taxon>Sphingobacteriaceae</taxon>
        <taxon>Mucilaginibacter</taxon>
    </lineage>
</organism>
<protein>
    <submittedName>
        <fullName evidence="2">Uncharacterized protein</fullName>
    </submittedName>
</protein>
<keyword evidence="3" id="KW-1185">Reference proteome</keyword>
<dbReference type="Proteomes" id="UP001500582">
    <property type="component" value="Unassembled WGS sequence"/>
</dbReference>
<feature type="signal peptide" evidence="1">
    <location>
        <begin position="1"/>
        <end position="25"/>
    </location>
</feature>
<proteinExistence type="predicted"/>
<evidence type="ECO:0000313" key="2">
    <source>
        <dbReference type="EMBL" id="GAA4327488.1"/>
    </source>
</evidence>
<gene>
    <name evidence="2" type="ORF">GCM10023149_30910</name>
</gene>
<keyword evidence="1" id="KW-0732">Signal</keyword>
<dbReference type="EMBL" id="BAABFT010000008">
    <property type="protein sequence ID" value="GAA4327488.1"/>
    <property type="molecule type" value="Genomic_DNA"/>
</dbReference>
<comment type="caution">
    <text evidence="2">The sequence shown here is derived from an EMBL/GenBank/DDBJ whole genome shotgun (WGS) entry which is preliminary data.</text>
</comment>
<accession>A0ABP8GNY4</accession>
<dbReference type="RefSeq" id="WP_345212027.1">
    <property type="nucleotide sequence ID" value="NZ_BAABFT010000008.1"/>
</dbReference>